<dbReference type="AlphaFoldDB" id="A0A949TY68"/>
<keyword evidence="3" id="KW-1185">Reference proteome</keyword>
<reference evidence="2" key="1">
    <citation type="submission" date="2020-12" db="EMBL/GenBank/DDBJ databases">
        <title>Clostridium thailandense sp. nov., a novel acetogenic bacterium isolated from peat land soil in Thailand.</title>
        <authorList>
            <person name="Chaikitkaew S."/>
            <person name="Birkeland N.K."/>
        </authorList>
    </citation>
    <scope>NUCLEOTIDE SEQUENCE</scope>
    <source>
        <strain evidence="2">PL3</strain>
    </source>
</reference>
<evidence type="ECO:0008006" key="4">
    <source>
        <dbReference type="Google" id="ProtNLM"/>
    </source>
</evidence>
<dbReference type="RefSeq" id="WP_218322807.1">
    <property type="nucleotide sequence ID" value="NZ_JAEEGC010000135.1"/>
</dbReference>
<keyword evidence="1" id="KW-0472">Membrane</keyword>
<comment type="caution">
    <text evidence="2">The sequence shown here is derived from an EMBL/GenBank/DDBJ whole genome shotgun (WGS) entry which is preliminary data.</text>
</comment>
<keyword evidence="1" id="KW-0812">Transmembrane</keyword>
<name>A0A949TY68_9CLOT</name>
<feature type="transmembrane region" description="Helical" evidence="1">
    <location>
        <begin position="6"/>
        <end position="26"/>
    </location>
</feature>
<proteinExistence type="predicted"/>
<evidence type="ECO:0000256" key="1">
    <source>
        <dbReference type="SAM" id="Phobius"/>
    </source>
</evidence>
<accession>A0A949TY68</accession>
<dbReference type="EMBL" id="JAEEGC010000135">
    <property type="protein sequence ID" value="MBV7275756.1"/>
    <property type="molecule type" value="Genomic_DNA"/>
</dbReference>
<sequence length="125" mass="14275">MKKYGFTYIEVMIATTIFIVLSIIVVRLNIESNKNVNIQVDKQNMMMEAQKILEKSKTNPVSVGDNNFNSYEEINDNSGKYYYVTQVANIGTQGPPTLLQITVRVRKNVNDVKNEVILTSHFLKN</sequence>
<protein>
    <recommendedName>
        <fullName evidence="4">Prepilin-type N-terminal cleavage/methylation domain-containing protein</fullName>
    </recommendedName>
</protein>
<evidence type="ECO:0000313" key="2">
    <source>
        <dbReference type="EMBL" id="MBV7275756.1"/>
    </source>
</evidence>
<gene>
    <name evidence="2" type="ORF">I6U48_22925</name>
</gene>
<dbReference type="Proteomes" id="UP000694308">
    <property type="component" value="Unassembled WGS sequence"/>
</dbReference>
<evidence type="ECO:0000313" key="3">
    <source>
        <dbReference type="Proteomes" id="UP000694308"/>
    </source>
</evidence>
<organism evidence="2 3">
    <name type="scientific">Clostridium thailandense</name>
    <dbReference type="NCBI Taxonomy" id="2794346"/>
    <lineage>
        <taxon>Bacteria</taxon>
        <taxon>Bacillati</taxon>
        <taxon>Bacillota</taxon>
        <taxon>Clostridia</taxon>
        <taxon>Eubacteriales</taxon>
        <taxon>Clostridiaceae</taxon>
        <taxon>Clostridium</taxon>
    </lineage>
</organism>
<keyword evidence="1" id="KW-1133">Transmembrane helix</keyword>